<evidence type="ECO:0000256" key="5">
    <source>
        <dbReference type="SAM" id="MobiDB-lite"/>
    </source>
</evidence>
<dbReference type="EMBL" id="HBIO01019731">
    <property type="protein sequence ID" value="CAE0470328.1"/>
    <property type="molecule type" value="Transcribed_RNA"/>
</dbReference>
<feature type="compositionally biased region" description="Acidic residues" evidence="5">
    <location>
        <begin position="182"/>
        <end position="193"/>
    </location>
</feature>
<proteinExistence type="predicted"/>
<evidence type="ECO:0000259" key="7">
    <source>
        <dbReference type="PROSITE" id="PS51382"/>
    </source>
</evidence>
<dbReference type="PANTHER" id="PTHR23510:SF64">
    <property type="entry name" value="INNER MEMBRANE TRANSPORT PROTEIN YAJR"/>
    <property type="match status" value="1"/>
</dbReference>
<feature type="compositionally biased region" description="Basic residues" evidence="5">
    <location>
        <begin position="441"/>
        <end position="451"/>
    </location>
</feature>
<evidence type="ECO:0000256" key="2">
    <source>
        <dbReference type="ARBA" id="ARBA00022692"/>
    </source>
</evidence>
<organism evidence="8">
    <name type="scientific">Chaetoceros debilis</name>
    <dbReference type="NCBI Taxonomy" id="122233"/>
    <lineage>
        <taxon>Eukaryota</taxon>
        <taxon>Sar</taxon>
        <taxon>Stramenopiles</taxon>
        <taxon>Ochrophyta</taxon>
        <taxon>Bacillariophyta</taxon>
        <taxon>Coscinodiscophyceae</taxon>
        <taxon>Chaetocerotophycidae</taxon>
        <taxon>Chaetocerotales</taxon>
        <taxon>Chaetocerotaceae</taxon>
        <taxon>Chaetoceros</taxon>
    </lineage>
</organism>
<dbReference type="GO" id="GO:0016020">
    <property type="term" value="C:membrane"/>
    <property type="evidence" value="ECO:0007669"/>
    <property type="project" value="UniProtKB-SubCell"/>
</dbReference>
<feature type="region of interest" description="Disordered" evidence="5">
    <location>
        <begin position="869"/>
        <end position="905"/>
    </location>
</feature>
<feature type="region of interest" description="Disordered" evidence="5">
    <location>
        <begin position="928"/>
        <end position="972"/>
    </location>
</feature>
<feature type="transmembrane region" description="Helical" evidence="6">
    <location>
        <begin position="1239"/>
        <end position="1257"/>
    </location>
</feature>
<feature type="region of interest" description="Disordered" evidence="5">
    <location>
        <begin position="344"/>
        <end position="451"/>
    </location>
</feature>
<dbReference type="InterPro" id="IPR036259">
    <property type="entry name" value="MFS_trans_sf"/>
</dbReference>
<dbReference type="PROSITE" id="PS51382">
    <property type="entry name" value="SPX"/>
    <property type="match status" value="1"/>
</dbReference>
<feature type="transmembrane region" description="Helical" evidence="6">
    <location>
        <begin position="1593"/>
        <end position="1611"/>
    </location>
</feature>
<feature type="transmembrane region" description="Helical" evidence="6">
    <location>
        <begin position="1555"/>
        <end position="1573"/>
    </location>
</feature>
<evidence type="ECO:0000313" key="8">
    <source>
        <dbReference type="EMBL" id="CAE0470328.1"/>
    </source>
</evidence>
<feature type="compositionally biased region" description="Basic and acidic residues" evidence="5">
    <location>
        <begin position="212"/>
        <end position="232"/>
    </location>
</feature>
<feature type="compositionally biased region" description="Basic and acidic residues" evidence="5">
    <location>
        <begin position="87"/>
        <end position="106"/>
    </location>
</feature>
<feature type="transmembrane region" description="Helical" evidence="6">
    <location>
        <begin position="1277"/>
        <end position="1295"/>
    </location>
</feature>
<gene>
    <name evidence="8" type="ORF">CDEB00056_LOCUS15181</name>
</gene>
<feature type="compositionally biased region" description="Gly residues" evidence="5">
    <location>
        <begin position="307"/>
        <end position="318"/>
    </location>
</feature>
<feature type="compositionally biased region" description="Low complexity" evidence="5">
    <location>
        <begin position="294"/>
        <end position="306"/>
    </location>
</feature>
<evidence type="ECO:0000256" key="4">
    <source>
        <dbReference type="ARBA" id="ARBA00023136"/>
    </source>
</evidence>
<sequence>MTRRKGWEPAYIDYESLKLLLTQIEAVYEEAQGLGGGGQHAYSDGYGGFNYGYGDGGRGGYGAFGDSGTAANGFQIGFVNSTGGNDAHAHAHQEDSAFSFGRRDGNGNRNDTNKNNNNGHDLRLSAYSASHKRQRKRQRSRNLLNALKKEEQTSEQTKTKDFRDELFLETDSSAAFASSEASDSDDAYADDDSFSTTMNMNMNMNTTANRTNNDEQGHDHNHNQGHGVEDEFDIRIPNHRVRSFSYDQHRHAMPQKQQQQQHDHDHQAPASHLGQYNFSYQEQGDVGGSGHTSGGHPSYGSYESSTGSGGYLHSGQGSGAASFASSVTVSFENVHGHSHGAKILAKSPSYGSHSTTGGGGGNDSSSASRRHRSGSNHQIQTQTQNQSHLSYGHGYGSHQGRNAFATNGANASFETRSGMNDAKSRTSPASFQKQAPYSSKVGRRRRRRRRSRIPLHIRRAHAKARAITERFLGLLKAEVDKVSLFTHSRMGELADTIGSLRFPSECDGIGMNGGIGAGLGMEGYGDHTLSDGGIHPSASSSSEEDWSLDEGEASSRLPTSSSRIYKRSTLLGNSLASSASPGYQRRQGRRRKYGRDAWMSDFQPHAILAALNKDRNPRIAHSANAGATMENRGDGQGQHGYNHYAHNDDDTKSPSMYRQLHLCEELRLSRPIFKRSDEVLGEDFLLLSAVDEADAFTAVGVEFLHVLRYTCVNAIALRKLCKKHDQLLGSRMLGGYYHRYHRQLSEIKSKGDRGGSRMNTGMGRDARKHYQEEGDHTQTPVRRNARGRVGGGIESRRHRQNDFSNPESDLEQRSVPQSPHPNHTLVGHYDSQVQSLCNSIVAETLSESLSLALREFDESKQRANALFSIRDQEHGPSNGGRGHTPSHLNAGPSRSGRIISRTPSQESLQKGVVDSLCHNFPTPKVFGFSSPPRIMDTSYKERDQERSPSVCHNDSMEASDDGDGHGDDDALSTSSSVSLVRLRFVVASALAIRDEAVETRTQNSMHWMREYLSRSMIALDGDGFIGEARGLDGCSRDTLDFFVAYNPDNALMADAVVLQDVMSHVNDSSVLSYSMLEHRDLHGDHGMVGSIEDVVHQEYRFMFLLNLCSIILSTMNYYIIFPSAASYCRGIGWKSTNSAILIGSACISALISTVYHIYYLKWYNFDAKSCDLRRLLILSSILPFFGNLLYARSYEYGYFSTAVIGRFLVGFASADLVNKHVVVFFQPKRNASLAEMAKLRVYQILSIFFALLIGSFEFEERQFELYGGTFTLNFETFPGYFMAFAWICLLFGLMFHPFPANKNEHVEVQKDTSDIPRGDPRVLSTDHDYSYHALEKTLFARSASDATDGDDYNSIVESLESSRIASPDQHHDDEKSNPQLLFTCITMASSRTSKLVLQNIALSTTFLVYGFASLSKEMLLTSCAIITHRYFEWSGTNAGYFLALLAACLLPTHLVTSHFSTRFGDRVVIKRMLILMLCGIVTFVNYQGLVQLFQDITNIFRQDTSDKPESKYYDWTVGCVQYISSVVVMFICSVSLEGISLSLMSKVSSKRLNRSLINCTAIAPVFSLLGRLLGDTVIVLVGFSHRAISTDMVNSISFILLALCFCCLHVVKKHYFFLNGK</sequence>
<accession>A0A7S3Q9G3</accession>
<feature type="compositionally biased region" description="Acidic residues" evidence="5">
    <location>
        <begin position="542"/>
        <end position="552"/>
    </location>
</feature>
<feature type="compositionally biased region" description="Low complexity" evidence="5">
    <location>
        <begin position="107"/>
        <end position="119"/>
    </location>
</feature>
<feature type="transmembrane region" description="Helical" evidence="6">
    <location>
        <begin position="1395"/>
        <end position="1412"/>
    </location>
</feature>
<keyword evidence="4 6" id="KW-0472">Membrane</keyword>
<keyword evidence="2 6" id="KW-0812">Transmembrane</keyword>
<feature type="region of interest" description="Disordered" evidence="5">
    <location>
        <begin position="527"/>
        <end position="560"/>
    </location>
</feature>
<feature type="compositionally biased region" description="Polar residues" evidence="5">
    <location>
        <begin position="404"/>
        <end position="418"/>
    </location>
</feature>
<keyword evidence="3 6" id="KW-1133">Transmembrane helix</keyword>
<dbReference type="InterPro" id="IPR051068">
    <property type="entry name" value="MFS_Domain-Containing_Protein"/>
</dbReference>
<feature type="region of interest" description="Disordered" evidence="5">
    <location>
        <begin position="175"/>
        <end position="232"/>
    </location>
</feature>
<feature type="transmembrane region" description="Helical" evidence="6">
    <location>
        <begin position="1140"/>
        <end position="1160"/>
    </location>
</feature>
<feature type="compositionally biased region" description="Basic residues" evidence="5">
    <location>
        <begin position="130"/>
        <end position="140"/>
    </location>
</feature>
<feature type="compositionally biased region" description="Polar residues" evidence="5">
    <location>
        <begin position="425"/>
        <end position="437"/>
    </location>
</feature>
<dbReference type="Gene3D" id="1.20.1250.20">
    <property type="entry name" value="MFS general substrate transporter like domains"/>
    <property type="match status" value="1"/>
</dbReference>
<feature type="transmembrane region" description="Helical" evidence="6">
    <location>
        <begin position="1468"/>
        <end position="1486"/>
    </location>
</feature>
<feature type="transmembrane region" description="Helical" evidence="6">
    <location>
        <begin position="1522"/>
        <end position="1543"/>
    </location>
</feature>
<dbReference type="SUPFAM" id="SSF103473">
    <property type="entry name" value="MFS general substrate transporter"/>
    <property type="match status" value="1"/>
</dbReference>
<feature type="transmembrane region" description="Helical" evidence="6">
    <location>
        <begin position="1101"/>
        <end position="1120"/>
    </location>
</feature>
<reference evidence="8" key="1">
    <citation type="submission" date="2021-01" db="EMBL/GenBank/DDBJ databases">
        <authorList>
            <person name="Corre E."/>
            <person name="Pelletier E."/>
            <person name="Niang G."/>
            <person name="Scheremetjew M."/>
            <person name="Finn R."/>
            <person name="Kale V."/>
            <person name="Holt S."/>
            <person name="Cochrane G."/>
            <person name="Meng A."/>
            <person name="Brown T."/>
            <person name="Cohen L."/>
        </authorList>
    </citation>
    <scope>NUCLEOTIDE SEQUENCE</scope>
    <source>
        <strain evidence="8">MM31A-1</strain>
    </source>
</reference>
<feature type="domain" description="SPX" evidence="7">
    <location>
        <begin position="1"/>
        <end position="738"/>
    </location>
</feature>
<evidence type="ECO:0000256" key="1">
    <source>
        <dbReference type="ARBA" id="ARBA00004141"/>
    </source>
</evidence>
<feature type="transmembrane region" description="Helical" evidence="6">
    <location>
        <begin position="1438"/>
        <end position="1456"/>
    </location>
</feature>
<evidence type="ECO:0000256" key="6">
    <source>
        <dbReference type="SAM" id="Phobius"/>
    </source>
</evidence>
<feature type="compositionally biased region" description="Low complexity" evidence="5">
    <location>
        <begin position="530"/>
        <end position="541"/>
    </location>
</feature>
<feature type="region of interest" description="Disordered" evidence="5">
    <location>
        <begin position="247"/>
        <end position="319"/>
    </location>
</feature>
<name>A0A7S3Q9G3_9STRA</name>
<feature type="compositionally biased region" description="Polar residues" evidence="5">
    <location>
        <begin position="376"/>
        <end position="389"/>
    </location>
</feature>
<feature type="region of interest" description="Disordered" evidence="5">
    <location>
        <begin position="85"/>
        <end position="140"/>
    </location>
</feature>
<protein>
    <recommendedName>
        <fullName evidence="7">SPX domain-containing protein</fullName>
    </recommendedName>
</protein>
<feature type="transmembrane region" description="Helical" evidence="6">
    <location>
        <begin position="1172"/>
        <end position="1190"/>
    </location>
</feature>
<comment type="subcellular location">
    <subcellularLocation>
        <location evidence="1">Membrane</location>
        <topology evidence="1">Multi-pass membrane protein</topology>
    </subcellularLocation>
</comment>
<dbReference type="InterPro" id="IPR004331">
    <property type="entry name" value="SPX_dom"/>
</dbReference>
<feature type="compositionally biased region" description="Low complexity" evidence="5">
    <location>
        <begin position="194"/>
        <end position="211"/>
    </location>
</feature>
<evidence type="ECO:0000256" key="3">
    <source>
        <dbReference type="ARBA" id="ARBA00022989"/>
    </source>
</evidence>
<dbReference type="PANTHER" id="PTHR23510">
    <property type="entry name" value="INNER MEMBRANE TRANSPORT PROTEIN YAJR"/>
    <property type="match status" value="1"/>
</dbReference>
<feature type="region of interest" description="Disordered" evidence="5">
    <location>
        <begin position="769"/>
        <end position="824"/>
    </location>
</feature>